<dbReference type="EMBL" id="JAJADQ010000004">
    <property type="protein sequence ID" value="MCB2377770.1"/>
    <property type="molecule type" value="Genomic_DNA"/>
</dbReference>
<name>A0ABS8ABI5_9BACT</name>
<dbReference type="Proteomes" id="UP001165297">
    <property type="component" value="Unassembled WGS sequence"/>
</dbReference>
<evidence type="ECO:0000313" key="1">
    <source>
        <dbReference type="EMBL" id="MCB2377770.1"/>
    </source>
</evidence>
<proteinExistence type="predicted"/>
<keyword evidence="2" id="KW-1185">Reference proteome</keyword>
<organism evidence="1 2">
    <name type="scientific">Hymenobacter nitidus</name>
    <dbReference type="NCBI Taxonomy" id="2880929"/>
    <lineage>
        <taxon>Bacteria</taxon>
        <taxon>Pseudomonadati</taxon>
        <taxon>Bacteroidota</taxon>
        <taxon>Cytophagia</taxon>
        <taxon>Cytophagales</taxon>
        <taxon>Hymenobacteraceae</taxon>
        <taxon>Hymenobacter</taxon>
    </lineage>
</organism>
<comment type="caution">
    <text evidence="1">The sequence shown here is derived from an EMBL/GenBank/DDBJ whole genome shotgun (WGS) entry which is preliminary data.</text>
</comment>
<reference evidence="1" key="1">
    <citation type="submission" date="2021-10" db="EMBL/GenBank/DDBJ databases">
        <authorList>
            <person name="Dean J.D."/>
            <person name="Kim M.K."/>
            <person name="Newey C.N."/>
            <person name="Stoker T.S."/>
            <person name="Thompson D.W."/>
            <person name="Grose J.H."/>
        </authorList>
    </citation>
    <scope>NUCLEOTIDE SEQUENCE</scope>
    <source>
        <strain evidence="1">BT635</strain>
    </source>
</reference>
<gene>
    <name evidence="1" type="ORF">LGH70_09270</name>
</gene>
<evidence type="ECO:0000313" key="2">
    <source>
        <dbReference type="Proteomes" id="UP001165297"/>
    </source>
</evidence>
<sequence length="133" mass="14630">MRIRLFLMSPWLLTSCNNSPEKRAELAVGEYVSNRLGDPASYRAGEFDTKPFTRQDSAAYAVRAARLGADSSTATPAVSGKVARGEVRIGTFVRHSYREQTKAGDVSRDSGEFVVYPSGDVVQLIPGHRLRPR</sequence>
<accession>A0ABS8ABI5</accession>
<dbReference type="RefSeq" id="WP_226184954.1">
    <property type="nucleotide sequence ID" value="NZ_JAJADQ010000004.1"/>
</dbReference>
<protein>
    <submittedName>
        <fullName evidence="1">Uncharacterized protein</fullName>
    </submittedName>
</protein>
<dbReference type="PROSITE" id="PS51257">
    <property type="entry name" value="PROKAR_LIPOPROTEIN"/>
    <property type="match status" value="1"/>
</dbReference>